<organism evidence="8 9">
    <name type="scientific">Brevibacillus ruminantium</name>
    <dbReference type="NCBI Taxonomy" id="2950604"/>
    <lineage>
        <taxon>Bacteria</taxon>
        <taxon>Bacillati</taxon>
        <taxon>Bacillota</taxon>
        <taxon>Bacilli</taxon>
        <taxon>Bacillales</taxon>
        <taxon>Paenibacillaceae</taxon>
        <taxon>Brevibacillus</taxon>
    </lineage>
</organism>
<evidence type="ECO:0000256" key="2">
    <source>
        <dbReference type="ARBA" id="ARBA00005262"/>
    </source>
</evidence>
<evidence type="ECO:0000256" key="7">
    <source>
        <dbReference type="SAM" id="Phobius"/>
    </source>
</evidence>
<protein>
    <submittedName>
        <fullName evidence="8">Chromate transporter</fullName>
    </submittedName>
</protein>
<dbReference type="Pfam" id="PF02417">
    <property type="entry name" value="Chromate_transp"/>
    <property type="match status" value="1"/>
</dbReference>
<dbReference type="InterPro" id="IPR052518">
    <property type="entry name" value="CHR_Transporter"/>
</dbReference>
<evidence type="ECO:0000256" key="6">
    <source>
        <dbReference type="ARBA" id="ARBA00023136"/>
    </source>
</evidence>
<evidence type="ECO:0000313" key="8">
    <source>
        <dbReference type="EMBL" id="USG66390.1"/>
    </source>
</evidence>
<keyword evidence="6 7" id="KW-0472">Membrane</keyword>
<evidence type="ECO:0000256" key="3">
    <source>
        <dbReference type="ARBA" id="ARBA00022475"/>
    </source>
</evidence>
<evidence type="ECO:0000256" key="5">
    <source>
        <dbReference type="ARBA" id="ARBA00022989"/>
    </source>
</evidence>
<proteinExistence type="inferred from homology"/>
<reference evidence="8" key="1">
    <citation type="submission" date="2022-06" db="EMBL/GenBank/DDBJ databases">
        <title>Genome sequencing of Brevibacillus sp. BB3-R1.</title>
        <authorList>
            <person name="Heo J."/>
            <person name="Lee D."/>
            <person name="Won M."/>
            <person name="Han B.-H."/>
            <person name="Hong S.-B."/>
            <person name="Kwon S.-W."/>
        </authorList>
    </citation>
    <scope>NUCLEOTIDE SEQUENCE</scope>
    <source>
        <strain evidence="8">BB3-R1</strain>
    </source>
</reference>
<feature type="transmembrane region" description="Helical" evidence="7">
    <location>
        <begin position="158"/>
        <end position="175"/>
    </location>
</feature>
<keyword evidence="9" id="KW-1185">Reference proteome</keyword>
<accession>A0ABY4WGW3</accession>
<dbReference type="PANTHER" id="PTHR43663:SF1">
    <property type="entry name" value="CHROMATE TRANSPORTER"/>
    <property type="match status" value="1"/>
</dbReference>
<comment type="subcellular location">
    <subcellularLocation>
        <location evidence="1">Cell membrane</location>
        <topology evidence="1">Multi-pass membrane protein</topology>
    </subcellularLocation>
</comment>
<evidence type="ECO:0000256" key="4">
    <source>
        <dbReference type="ARBA" id="ARBA00022692"/>
    </source>
</evidence>
<evidence type="ECO:0000256" key="1">
    <source>
        <dbReference type="ARBA" id="ARBA00004651"/>
    </source>
</evidence>
<dbReference type="Proteomes" id="UP001056500">
    <property type="component" value="Chromosome"/>
</dbReference>
<gene>
    <name evidence="8" type="ORF">NDK47_03535</name>
</gene>
<dbReference type="PANTHER" id="PTHR43663">
    <property type="entry name" value="CHROMATE TRANSPORT PROTEIN-RELATED"/>
    <property type="match status" value="1"/>
</dbReference>
<keyword evidence="3" id="KW-1003">Cell membrane</keyword>
<comment type="similarity">
    <text evidence="2">Belongs to the chromate ion transporter (CHR) (TC 2.A.51) family.</text>
</comment>
<sequence length="176" mass="19005">MIYLQLFWAFFISNILGYGGGPPSIPLIQNEVVDHYGWLTMKEFGEILAVANALPSPIATKLAGYVGYQVAGVPGATVALLATVAPTAIAMVLLLGFLNLFRNSPQVKAMTQSVRPIVTVLLGVMTYEFLMGAVEGIGWMQTGLLTVASFLLLEKWKLHPALVMGIAMCYGFFFIG</sequence>
<keyword evidence="4 7" id="KW-0812">Transmembrane</keyword>
<name>A0ABY4WGW3_9BACL</name>
<dbReference type="EMBL" id="CP098755">
    <property type="protein sequence ID" value="USG66390.1"/>
    <property type="molecule type" value="Genomic_DNA"/>
</dbReference>
<dbReference type="RefSeq" id="WP_251873540.1">
    <property type="nucleotide sequence ID" value="NZ_CP098755.1"/>
</dbReference>
<keyword evidence="5 7" id="KW-1133">Transmembrane helix</keyword>
<evidence type="ECO:0000313" key="9">
    <source>
        <dbReference type="Proteomes" id="UP001056500"/>
    </source>
</evidence>
<feature type="transmembrane region" description="Helical" evidence="7">
    <location>
        <begin position="78"/>
        <end position="101"/>
    </location>
</feature>
<dbReference type="InterPro" id="IPR003370">
    <property type="entry name" value="Chromate_transpt"/>
</dbReference>